<dbReference type="GO" id="GO:0003700">
    <property type="term" value="F:DNA-binding transcription factor activity"/>
    <property type="evidence" value="ECO:0007669"/>
    <property type="project" value="InterPro"/>
</dbReference>
<dbReference type="GO" id="GO:0003677">
    <property type="term" value="F:DNA binding"/>
    <property type="evidence" value="ECO:0007669"/>
    <property type="project" value="UniProtKB-KW"/>
</dbReference>
<dbReference type="EMBL" id="AWWI01000048">
    <property type="protein sequence ID" value="PIL21029.1"/>
    <property type="molecule type" value="Genomic_DNA"/>
</dbReference>
<dbReference type="PANTHER" id="PTHR38445">
    <property type="entry name" value="HTH-TYPE TRANSCRIPTIONAL REPRESSOR YTRA"/>
    <property type="match status" value="1"/>
</dbReference>
<evidence type="ECO:0000256" key="3">
    <source>
        <dbReference type="ARBA" id="ARBA00023163"/>
    </source>
</evidence>
<gene>
    <name evidence="5" type="ORF">P775_06580</name>
</gene>
<name>A0A2G8RHL1_9RHOB</name>
<dbReference type="CDD" id="cd07377">
    <property type="entry name" value="WHTH_GntR"/>
    <property type="match status" value="1"/>
</dbReference>
<dbReference type="SMART" id="SM00345">
    <property type="entry name" value="HTH_GNTR"/>
    <property type="match status" value="1"/>
</dbReference>
<evidence type="ECO:0000259" key="4">
    <source>
        <dbReference type="PROSITE" id="PS50949"/>
    </source>
</evidence>
<dbReference type="OrthoDB" id="7173258at2"/>
<dbReference type="InterPro" id="IPR036388">
    <property type="entry name" value="WH-like_DNA-bd_sf"/>
</dbReference>
<feature type="domain" description="HTH gntR-type" evidence="4">
    <location>
        <begin position="18"/>
        <end position="86"/>
    </location>
</feature>
<dbReference type="PANTHER" id="PTHR38445:SF9">
    <property type="entry name" value="HTH-TYPE TRANSCRIPTIONAL REPRESSOR YTRA"/>
    <property type="match status" value="1"/>
</dbReference>
<comment type="caution">
    <text evidence="5">The sequence shown here is derived from an EMBL/GenBank/DDBJ whole genome shotgun (WGS) entry which is preliminary data.</text>
</comment>
<dbReference type="Pfam" id="PF00392">
    <property type="entry name" value="GntR"/>
    <property type="match status" value="1"/>
</dbReference>
<protein>
    <recommendedName>
        <fullName evidence="4">HTH gntR-type domain-containing protein</fullName>
    </recommendedName>
</protein>
<keyword evidence="6" id="KW-1185">Reference proteome</keyword>
<dbReference type="SUPFAM" id="SSF46785">
    <property type="entry name" value="Winged helix' DNA-binding domain"/>
    <property type="match status" value="1"/>
</dbReference>
<proteinExistence type="predicted"/>
<organism evidence="5 6">
    <name type="scientific">Puniceibacterium antarcticum</name>
    <dbReference type="NCBI Taxonomy" id="1206336"/>
    <lineage>
        <taxon>Bacteria</taxon>
        <taxon>Pseudomonadati</taxon>
        <taxon>Pseudomonadota</taxon>
        <taxon>Alphaproteobacteria</taxon>
        <taxon>Rhodobacterales</taxon>
        <taxon>Paracoccaceae</taxon>
        <taxon>Puniceibacterium</taxon>
    </lineage>
</organism>
<dbReference type="InterPro" id="IPR036390">
    <property type="entry name" value="WH_DNA-bd_sf"/>
</dbReference>
<dbReference type="AlphaFoldDB" id="A0A2G8RHL1"/>
<sequence>MDPAIERIISAIDPQANVSVSAQLRGALEFGIASGDIAAGQKLPSVRALGKHLGISPVTVSSVYAALQSAGHIEGRAGSGTFVGASANLTPRDTLLRVDAAIADLIRLGQSCGMGPSDLALRMSMVQSCPPQAAHLLMVGNFHDATESYAADIRAHLAEGDTVTAITLDQIEHGLPQGIDMIIAPRTLLPRLREIAPHATLIGLTLIPNEATRIALATIPPEAKVAAYSYFPGFAPIMKAGIKRFAPHVPDLTMVLRDDPDEDARIASAEVLIYATGADYLRERLRPGQIAFEYRHTPDPQAIRSELLPAVTAARRPLPRQKDITE</sequence>
<evidence type="ECO:0000313" key="6">
    <source>
        <dbReference type="Proteomes" id="UP000231259"/>
    </source>
</evidence>
<dbReference type="Gene3D" id="1.10.10.10">
    <property type="entry name" value="Winged helix-like DNA-binding domain superfamily/Winged helix DNA-binding domain"/>
    <property type="match status" value="1"/>
</dbReference>
<dbReference type="PROSITE" id="PS50949">
    <property type="entry name" value="HTH_GNTR"/>
    <property type="match status" value="1"/>
</dbReference>
<dbReference type="InterPro" id="IPR000524">
    <property type="entry name" value="Tscrpt_reg_HTH_GntR"/>
</dbReference>
<dbReference type="Proteomes" id="UP000231259">
    <property type="component" value="Unassembled WGS sequence"/>
</dbReference>
<evidence type="ECO:0000313" key="5">
    <source>
        <dbReference type="EMBL" id="PIL21029.1"/>
    </source>
</evidence>
<accession>A0A2G8RHL1</accession>
<reference evidence="5 6" key="1">
    <citation type="submission" date="2013-09" db="EMBL/GenBank/DDBJ databases">
        <title>Genome sequencing of Phaeobacter antarcticus sp. nov. SM1211.</title>
        <authorList>
            <person name="Zhang X.-Y."/>
            <person name="Liu C."/>
            <person name="Chen X.-L."/>
            <person name="Xie B.-B."/>
            <person name="Qin Q.-L."/>
            <person name="Rong J.-C."/>
            <person name="Zhang Y.-Z."/>
        </authorList>
    </citation>
    <scope>NUCLEOTIDE SEQUENCE [LARGE SCALE GENOMIC DNA]</scope>
    <source>
        <strain evidence="5 6">SM1211</strain>
    </source>
</reference>
<evidence type="ECO:0000256" key="2">
    <source>
        <dbReference type="ARBA" id="ARBA00023125"/>
    </source>
</evidence>
<keyword evidence="2" id="KW-0238">DNA-binding</keyword>
<keyword evidence="3" id="KW-0804">Transcription</keyword>
<evidence type="ECO:0000256" key="1">
    <source>
        <dbReference type="ARBA" id="ARBA00023015"/>
    </source>
</evidence>
<keyword evidence="1" id="KW-0805">Transcription regulation</keyword>